<feature type="domain" description="SnoaL-like" evidence="1">
    <location>
        <begin position="13"/>
        <end position="107"/>
    </location>
</feature>
<dbReference type="SUPFAM" id="SSF54427">
    <property type="entry name" value="NTF2-like"/>
    <property type="match status" value="1"/>
</dbReference>
<sequence>MIENNKEILKKANAAITGGDYEVFLSFCSENTIWTFIGDQTLQGKEAVRQYMAKTYVEPPKFKVDNLIGEGDFVTAVGKISLKDSDGKITNYLYCDVWRFSEGKMAELKAFIIETK</sequence>
<proteinExistence type="predicted"/>
<dbReference type="RefSeq" id="WP_154278624.1">
    <property type="nucleotide sequence ID" value="NZ_JBHUJQ010000001.1"/>
</dbReference>
<organism evidence="2 3">
    <name type="scientific">Pedobacter petrophilus</name>
    <dbReference type="NCBI Taxonomy" id="1908241"/>
    <lineage>
        <taxon>Bacteria</taxon>
        <taxon>Pseudomonadati</taxon>
        <taxon>Bacteroidota</taxon>
        <taxon>Sphingobacteriia</taxon>
        <taxon>Sphingobacteriales</taxon>
        <taxon>Sphingobacteriaceae</taxon>
        <taxon>Pedobacter</taxon>
    </lineage>
</organism>
<dbReference type="InterPro" id="IPR037401">
    <property type="entry name" value="SnoaL-like"/>
</dbReference>
<dbReference type="OrthoDB" id="6692273at2"/>
<name>A0A7K0FS82_9SPHI</name>
<keyword evidence="3" id="KW-1185">Reference proteome</keyword>
<evidence type="ECO:0000313" key="3">
    <source>
        <dbReference type="Proteomes" id="UP000487757"/>
    </source>
</evidence>
<accession>A0A7K0FS82</accession>
<reference evidence="2 3" key="1">
    <citation type="submission" date="2019-11" db="EMBL/GenBank/DDBJ databases">
        <title>Pedobacter petrophilus genome.</title>
        <authorList>
            <person name="Feldbauer M.J."/>
            <person name="Newman J.D."/>
        </authorList>
    </citation>
    <scope>NUCLEOTIDE SEQUENCE [LARGE SCALE GENOMIC DNA]</scope>
    <source>
        <strain evidence="2 3">LMG 29686</strain>
    </source>
</reference>
<dbReference type="EMBL" id="WKKH01000001">
    <property type="protein sequence ID" value="MRX74467.1"/>
    <property type="molecule type" value="Genomic_DNA"/>
</dbReference>
<gene>
    <name evidence="2" type="ORF">GJU39_00075</name>
</gene>
<comment type="caution">
    <text evidence="2">The sequence shown here is derived from an EMBL/GenBank/DDBJ whole genome shotgun (WGS) entry which is preliminary data.</text>
</comment>
<dbReference type="InterPro" id="IPR032710">
    <property type="entry name" value="NTF2-like_dom_sf"/>
</dbReference>
<protein>
    <submittedName>
        <fullName evidence="2">Nuclear transport factor 2 family protein</fullName>
    </submittedName>
</protein>
<dbReference type="Gene3D" id="3.10.450.50">
    <property type="match status" value="1"/>
</dbReference>
<dbReference type="Proteomes" id="UP000487757">
    <property type="component" value="Unassembled WGS sequence"/>
</dbReference>
<dbReference type="AlphaFoldDB" id="A0A7K0FS82"/>
<dbReference type="Pfam" id="PF12680">
    <property type="entry name" value="SnoaL_2"/>
    <property type="match status" value="1"/>
</dbReference>
<evidence type="ECO:0000259" key="1">
    <source>
        <dbReference type="Pfam" id="PF12680"/>
    </source>
</evidence>
<evidence type="ECO:0000313" key="2">
    <source>
        <dbReference type="EMBL" id="MRX74467.1"/>
    </source>
</evidence>